<feature type="domain" description="Glycosyl transferase family 1" evidence="1">
    <location>
        <begin position="207"/>
        <end position="365"/>
    </location>
</feature>
<dbReference type="PANTHER" id="PTHR12526:SF630">
    <property type="entry name" value="GLYCOSYLTRANSFERASE"/>
    <property type="match status" value="1"/>
</dbReference>
<dbReference type="EMBL" id="JAPRFR010000001">
    <property type="protein sequence ID" value="MCZ0725464.1"/>
    <property type="molecule type" value="Genomic_DNA"/>
</dbReference>
<dbReference type="InterPro" id="IPR001296">
    <property type="entry name" value="Glyco_trans_1"/>
</dbReference>
<dbReference type="Gene3D" id="3.40.50.2000">
    <property type="entry name" value="Glycogen Phosphorylase B"/>
    <property type="match status" value="2"/>
</dbReference>
<comment type="caution">
    <text evidence="2">The sequence shown here is derived from an EMBL/GenBank/DDBJ whole genome shotgun (WGS) entry which is preliminary data.</text>
</comment>
<organism evidence="2 3">
    <name type="scientific">Aerococcus kribbianus</name>
    <dbReference type="NCBI Taxonomy" id="2999064"/>
    <lineage>
        <taxon>Bacteria</taxon>
        <taxon>Bacillati</taxon>
        <taxon>Bacillota</taxon>
        <taxon>Bacilli</taxon>
        <taxon>Lactobacillales</taxon>
        <taxon>Aerococcaceae</taxon>
        <taxon>Aerococcus</taxon>
    </lineage>
</organism>
<proteinExistence type="predicted"/>
<dbReference type="EC" id="2.4.-.-" evidence="2"/>
<dbReference type="Proteomes" id="UP001146670">
    <property type="component" value="Unassembled WGS sequence"/>
</dbReference>
<evidence type="ECO:0000313" key="2">
    <source>
        <dbReference type="EMBL" id="MCZ0725464.1"/>
    </source>
</evidence>
<dbReference type="SUPFAM" id="SSF53756">
    <property type="entry name" value="UDP-Glycosyltransferase/glycogen phosphorylase"/>
    <property type="match status" value="1"/>
</dbReference>
<name>A0A9X3FUJ8_9LACT</name>
<sequence length="390" mass="44918">MKLCFITNDLSDTGGQQRVTAKVLNMLAKDHSVSVLFYSDYDKASTLIYELDSNIQIIWDKSLVRQKTKRIKEIIFTKFYQYIYQFKSLDFAIKNAFSKRELKAFESILNPYQFDIVIGISPFASALVGLLDLNSKKVGWLHNTYERYFETANDYAWNLGNLYSYAFSKLDCLIVLTNKSKENYQSKVNTRVEKIYNPMSFYSDTKASQEDKPILFVGRISYITKGLEMLIESLTYLKETHEDFVINIVGDGPDFKRLENDIETNNLSENVRLIGEQKDVLPYYLNASYFVLPSRIEGFGLVVTEAMECGLPVISYKTDGPSEIIQDEVNGFLIDNYDSKAFADKMAFLLNNEKVAKDMGQNAVKRVQDFKESVIKEEWNQLLSQVYEGN</sequence>
<keyword evidence="2" id="KW-0328">Glycosyltransferase</keyword>
<reference evidence="2" key="1">
    <citation type="submission" date="2022-12" db="EMBL/GenBank/DDBJ databases">
        <title>Description and comparative metabolic analysis of Aerococcus sp. nov., isolated from the feces of a pig.</title>
        <authorList>
            <person name="Chang Y.-H."/>
        </authorList>
    </citation>
    <scope>NUCLEOTIDE SEQUENCE</scope>
    <source>
        <strain evidence="2">YH-aer222</strain>
    </source>
</reference>
<dbReference type="Pfam" id="PF00534">
    <property type="entry name" value="Glycos_transf_1"/>
    <property type="match status" value="1"/>
</dbReference>
<dbReference type="GO" id="GO:0016757">
    <property type="term" value="F:glycosyltransferase activity"/>
    <property type="evidence" value="ECO:0007669"/>
    <property type="project" value="UniProtKB-KW"/>
</dbReference>
<evidence type="ECO:0000259" key="1">
    <source>
        <dbReference type="Pfam" id="PF00534"/>
    </source>
</evidence>
<protein>
    <submittedName>
        <fullName evidence="2">Glycosyltransferase</fullName>
        <ecNumber evidence="2">2.4.-.-</ecNumber>
    </submittedName>
</protein>
<evidence type="ECO:0000313" key="3">
    <source>
        <dbReference type="Proteomes" id="UP001146670"/>
    </source>
</evidence>
<keyword evidence="2" id="KW-0808">Transferase</keyword>
<dbReference type="PANTHER" id="PTHR12526">
    <property type="entry name" value="GLYCOSYLTRANSFERASE"/>
    <property type="match status" value="1"/>
</dbReference>
<dbReference type="RefSeq" id="WP_268751782.1">
    <property type="nucleotide sequence ID" value="NZ_JAPRFQ010000001.1"/>
</dbReference>
<keyword evidence="3" id="KW-1185">Reference proteome</keyword>
<gene>
    <name evidence="2" type="ORF">OW157_02640</name>
</gene>
<dbReference type="AlphaFoldDB" id="A0A9X3FUJ8"/>
<accession>A0A9X3FUJ8</accession>